<evidence type="ECO:0000256" key="2">
    <source>
        <dbReference type="ARBA" id="ARBA00006597"/>
    </source>
</evidence>
<feature type="binding site" evidence="11">
    <location>
        <position position="56"/>
    </location>
    <ligand>
        <name>[4Fe-4S] cluster</name>
        <dbReference type="ChEBI" id="CHEBI:49883"/>
    </ligand>
</feature>
<evidence type="ECO:0000256" key="9">
    <source>
        <dbReference type="ARBA" id="ARBA00023157"/>
    </source>
</evidence>
<keyword evidence="6 11" id="KW-0411">Iron-sulfur</keyword>
<comment type="function">
    <text evidence="11">Acts as a transcriptional regulator. Probably redox-responsive. The apo- but not holo-form probably binds DNA.</text>
</comment>
<keyword evidence="3 11" id="KW-0004">4Fe-4S</keyword>
<keyword evidence="9 11" id="KW-1015">Disulfide bond</keyword>
<comment type="caution">
    <text evidence="13">The sequence shown here is derived from an EMBL/GenBank/DDBJ whole genome shotgun (WGS) entry which is preliminary data.</text>
</comment>
<keyword evidence="14" id="KW-1185">Reference proteome</keyword>
<name>A0ABR9RPP3_9ACTN</name>
<dbReference type="InterPro" id="IPR003482">
    <property type="entry name" value="Whib"/>
</dbReference>
<evidence type="ECO:0000256" key="11">
    <source>
        <dbReference type="HAMAP-Rule" id="MF_01479"/>
    </source>
</evidence>
<dbReference type="PROSITE" id="PS51674">
    <property type="entry name" value="4FE4S_WBL"/>
    <property type="match status" value="1"/>
</dbReference>
<reference evidence="13 14" key="1">
    <citation type="submission" date="2020-10" db="EMBL/GenBank/DDBJ databases">
        <title>Nocardioides sp. isolated from sludge.</title>
        <authorList>
            <person name="Zhang X."/>
        </authorList>
    </citation>
    <scope>NUCLEOTIDE SEQUENCE [LARGE SCALE GENOMIC DNA]</scope>
    <source>
        <strain evidence="13 14">Y6</strain>
    </source>
</reference>
<dbReference type="Proteomes" id="UP000756387">
    <property type="component" value="Unassembled WGS sequence"/>
</dbReference>
<dbReference type="EMBL" id="JADCSA010000002">
    <property type="protein sequence ID" value="MBE7323529.1"/>
    <property type="molecule type" value="Genomic_DNA"/>
</dbReference>
<feature type="binding site" evidence="11">
    <location>
        <position position="47"/>
    </location>
    <ligand>
        <name>[4Fe-4S] cluster</name>
        <dbReference type="ChEBI" id="CHEBI:49883"/>
    </ligand>
</feature>
<protein>
    <recommendedName>
        <fullName evidence="11">Transcriptional regulator WhiB</fullName>
    </recommendedName>
</protein>
<feature type="binding site" evidence="11">
    <location>
        <position position="24"/>
    </location>
    <ligand>
        <name>[4Fe-4S] cluster</name>
        <dbReference type="ChEBI" id="CHEBI:49883"/>
    </ligand>
</feature>
<keyword evidence="5 11" id="KW-0408">Iron</keyword>
<evidence type="ECO:0000256" key="3">
    <source>
        <dbReference type="ARBA" id="ARBA00022485"/>
    </source>
</evidence>
<dbReference type="HAMAP" id="MF_01479">
    <property type="entry name" value="WhiB"/>
    <property type="match status" value="1"/>
</dbReference>
<feature type="domain" description="4Fe-4S Wbl-type" evidence="12">
    <location>
        <begin position="23"/>
        <end position="80"/>
    </location>
</feature>
<comment type="subcellular location">
    <subcellularLocation>
        <location evidence="1 11">Cytoplasm</location>
    </subcellularLocation>
</comment>
<gene>
    <name evidence="11" type="primary">whiB</name>
    <name evidence="13" type="ORF">IEQ44_02525</name>
</gene>
<dbReference type="PANTHER" id="PTHR38839">
    <property type="entry name" value="TRANSCRIPTIONAL REGULATOR WHID-RELATED"/>
    <property type="match status" value="1"/>
</dbReference>
<comment type="PTM">
    <text evidence="11">Upon Fe-S cluster removal intramolecular disulfide bonds are formed.</text>
</comment>
<proteinExistence type="inferred from homology"/>
<organism evidence="13 14">
    <name type="scientific">Nocardioides malaquae</name>
    <dbReference type="NCBI Taxonomy" id="2773426"/>
    <lineage>
        <taxon>Bacteria</taxon>
        <taxon>Bacillati</taxon>
        <taxon>Actinomycetota</taxon>
        <taxon>Actinomycetes</taxon>
        <taxon>Propionibacteriales</taxon>
        <taxon>Nocardioidaceae</taxon>
        <taxon>Nocardioides</taxon>
    </lineage>
</organism>
<dbReference type="Pfam" id="PF02467">
    <property type="entry name" value="Whib"/>
    <property type="match status" value="1"/>
</dbReference>
<evidence type="ECO:0000256" key="10">
    <source>
        <dbReference type="ARBA" id="ARBA00023163"/>
    </source>
</evidence>
<evidence type="ECO:0000313" key="13">
    <source>
        <dbReference type="EMBL" id="MBE7323529.1"/>
    </source>
</evidence>
<evidence type="ECO:0000256" key="4">
    <source>
        <dbReference type="ARBA" id="ARBA00022723"/>
    </source>
</evidence>
<evidence type="ECO:0000259" key="12">
    <source>
        <dbReference type="PROSITE" id="PS51674"/>
    </source>
</evidence>
<evidence type="ECO:0000256" key="8">
    <source>
        <dbReference type="ARBA" id="ARBA00023125"/>
    </source>
</evidence>
<evidence type="ECO:0000256" key="6">
    <source>
        <dbReference type="ARBA" id="ARBA00023014"/>
    </source>
</evidence>
<evidence type="ECO:0000256" key="1">
    <source>
        <dbReference type="ARBA" id="ARBA00004496"/>
    </source>
</evidence>
<keyword evidence="8 11" id="KW-0238">DNA-binding</keyword>
<comment type="cofactor">
    <cofactor evidence="11">
        <name>[4Fe-4S] cluster</name>
        <dbReference type="ChEBI" id="CHEBI:49883"/>
    </cofactor>
    <text evidence="11">Binds 1 [4Fe-4S] cluster per subunit. Following nitrosylation of the [4Fe-4S] cluster binds 1 [4Fe-8(NO)] cluster per subunit.</text>
</comment>
<evidence type="ECO:0000256" key="5">
    <source>
        <dbReference type="ARBA" id="ARBA00023004"/>
    </source>
</evidence>
<dbReference type="PANTHER" id="PTHR38839:SF2">
    <property type="entry name" value="TRANSCRIPTIONAL REGULATOR WHIB7-RELATED"/>
    <property type="match status" value="1"/>
</dbReference>
<evidence type="ECO:0000313" key="14">
    <source>
        <dbReference type="Proteomes" id="UP000756387"/>
    </source>
</evidence>
<evidence type="ECO:0000256" key="7">
    <source>
        <dbReference type="ARBA" id="ARBA00023015"/>
    </source>
</evidence>
<sequence>MSPPRPRTPVSASVVPAHAATPPCHTADPELWFAESPEDVETAKALCRACPLRSRCLEEALGRREPWGVWGGELLLQGVVIPRKRPRGRPRKDAGVAA</sequence>
<comment type="similarity">
    <text evidence="2 11">Belongs to the WhiB family.</text>
</comment>
<comment type="PTM">
    <text evidence="11">The Fe-S cluster can be nitrosylated by nitric oxide (NO).</text>
</comment>
<keyword evidence="10 11" id="KW-0804">Transcription</keyword>
<keyword evidence="4 11" id="KW-0479">Metal-binding</keyword>
<keyword evidence="11" id="KW-0963">Cytoplasm</keyword>
<feature type="binding site" evidence="11">
    <location>
        <position position="50"/>
    </location>
    <ligand>
        <name>[4Fe-4S] cluster</name>
        <dbReference type="ChEBI" id="CHEBI:49883"/>
    </ligand>
</feature>
<keyword evidence="7 11" id="KW-0805">Transcription regulation</keyword>
<dbReference type="InterPro" id="IPR034768">
    <property type="entry name" value="4FE4S_WBL"/>
</dbReference>
<accession>A0ABR9RPP3</accession>